<accession>A0A101JG38</accession>
<dbReference type="PANTHER" id="PTHR43806:SF11">
    <property type="entry name" value="CEREVISIN-RELATED"/>
    <property type="match status" value="1"/>
</dbReference>
<evidence type="ECO:0000256" key="1">
    <source>
        <dbReference type="ARBA" id="ARBA00011073"/>
    </source>
</evidence>
<feature type="domain" description="Inhibitor I9" evidence="6">
    <location>
        <begin position="41"/>
        <end position="79"/>
    </location>
</feature>
<evidence type="ECO:0000313" key="8">
    <source>
        <dbReference type="Proteomes" id="UP000053244"/>
    </source>
</evidence>
<proteinExistence type="inferred from homology"/>
<dbReference type="Pfam" id="PF00082">
    <property type="entry name" value="Peptidase_S8"/>
    <property type="match status" value="1"/>
</dbReference>
<evidence type="ECO:0000313" key="7">
    <source>
        <dbReference type="EMBL" id="KUL26168.1"/>
    </source>
</evidence>
<dbReference type="PANTHER" id="PTHR43806">
    <property type="entry name" value="PEPTIDASE S8"/>
    <property type="match status" value="1"/>
</dbReference>
<evidence type="ECO:0008006" key="9">
    <source>
        <dbReference type="Google" id="ProtNLM"/>
    </source>
</evidence>
<dbReference type="GO" id="GO:0006508">
    <property type="term" value="P:proteolysis"/>
    <property type="evidence" value="ECO:0007669"/>
    <property type="project" value="UniProtKB-KW"/>
</dbReference>
<feature type="domain" description="Peptidase S8/S53" evidence="5">
    <location>
        <begin position="109"/>
        <end position="211"/>
    </location>
</feature>
<dbReference type="Proteomes" id="UP000053244">
    <property type="component" value="Unassembled WGS sequence"/>
</dbReference>
<keyword evidence="8" id="KW-1185">Reference proteome</keyword>
<evidence type="ECO:0000256" key="4">
    <source>
        <dbReference type="ARBA" id="ARBA00022825"/>
    </source>
</evidence>
<dbReference type="Gene3D" id="3.40.50.200">
    <property type="entry name" value="Peptidase S8/S53 domain"/>
    <property type="match status" value="1"/>
</dbReference>
<evidence type="ECO:0000259" key="5">
    <source>
        <dbReference type="Pfam" id="PF00082"/>
    </source>
</evidence>
<dbReference type="InterPro" id="IPR000209">
    <property type="entry name" value="Peptidase_S8/S53_dom"/>
</dbReference>
<gene>
    <name evidence="7" type="ORF">ADL15_38825</name>
</gene>
<keyword evidence="2" id="KW-0645">Protease</keyword>
<dbReference type="SUPFAM" id="SSF52743">
    <property type="entry name" value="Subtilisin-like"/>
    <property type="match status" value="1"/>
</dbReference>
<dbReference type="Pfam" id="PF05922">
    <property type="entry name" value="Inhibitor_I9"/>
    <property type="match status" value="1"/>
</dbReference>
<evidence type="ECO:0000259" key="6">
    <source>
        <dbReference type="Pfam" id="PF05922"/>
    </source>
</evidence>
<dbReference type="GO" id="GO:0004252">
    <property type="term" value="F:serine-type endopeptidase activity"/>
    <property type="evidence" value="ECO:0007669"/>
    <property type="project" value="InterPro"/>
</dbReference>
<protein>
    <recommendedName>
        <fullName evidence="9">Peptidase S8/S53 domain-containing protein</fullName>
    </recommendedName>
</protein>
<dbReference type="InterPro" id="IPR050131">
    <property type="entry name" value="Peptidase_S8_subtilisin-like"/>
</dbReference>
<evidence type="ECO:0000256" key="3">
    <source>
        <dbReference type="ARBA" id="ARBA00022801"/>
    </source>
</evidence>
<evidence type="ECO:0000256" key="2">
    <source>
        <dbReference type="ARBA" id="ARBA00022670"/>
    </source>
</evidence>
<comment type="similarity">
    <text evidence="1">Belongs to the peptidase S8 family.</text>
</comment>
<comment type="caution">
    <text evidence="7">The sequence shown here is derived from an EMBL/GenBank/DDBJ whole genome shotgun (WGS) entry which is preliminary data.</text>
</comment>
<dbReference type="InterPro" id="IPR036852">
    <property type="entry name" value="Peptidase_S8/S53_dom_sf"/>
</dbReference>
<dbReference type="InterPro" id="IPR010259">
    <property type="entry name" value="S8pro/Inhibitor_I9"/>
</dbReference>
<dbReference type="Gene3D" id="3.30.70.80">
    <property type="entry name" value="Peptidase S8 propeptide/proteinase inhibitor I9"/>
    <property type="match status" value="1"/>
</dbReference>
<dbReference type="AlphaFoldDB" id="A0A101JG38"/>
<organism evidence="7 8">
    <name type="scientific">Actinoplanes awajinensis subsp. mycoplanecinus</name>
    <dbReference type="NCBI Taxonomy" id="135947"/>
    <lineage>
        <taxon>Bacteria</taxon>
        <taxon>Bacillati</taxon>
        <taxon>Actinomycetota</taxon>
        <taxon>Actinomycetes</taxon>
        <taxon>Micromonosporales</taxon>
        <taxon>Micromonosporaceae</taxon>
        <taxon>Actinoplanes</taxon>
    </lineage>
</organism>
<dbReference type="InterPro" id="IPR037045">
    <property type="entry name" value="S8pro/Inhibitor_I9_sf"/>
</dbReference>
<reference evidence="7 8" key="1">
    <citation type="submission" date="2015-10" db="EMBL/GenBank/DDBJ databases">
        <authorList>
            <person name="Gilbert D.G."/>
        </authorList>
    </citation>
    <scope>NUCLEOTIDE SEQUENCE [LARGE SCALE GENOMIC DNA]</scope>
    <source>
        <strain evidence="7 8">NRRL B-16712</strain>
    </source>
</reference>
<sequence>MTSLAVAARTAAAAPATGHYIVVLRDTAALRRAPANRIHRDHDYHHVLTGFSAALSPAELAALRTDPGVRYVVPDGAVHPDAGGPYRSDYGASEATGAGVTVYLADCHDESDVVRRVAPAAQIVPVPVCAGPESAVIAAIDEITRQHQGPSVLSLGLSAGPSRALDDAVAASVTAGVVPVVSAGGTTIAGGAGGSACGRSPGRSAAVITVGVDAVRDFGTCLTLFAGTPLVAAAAALYLEAHPTAPPAAVKAWLIANAATGVLHRLPTGTPNRVLNIRAADATGWRSPRVMERSI</sequence>
<dbReference type="EMBL" id="LLZH01000308">
    <property type="protein sequence ID" value="KUL26168.1"/>
    <property type="molecule type" value="Genomic_DNA"/>
</dbReference>
<keyword evidence="3" id="KW-0378">Hydrolase</keyword>
<name>A0A101JG38_9ACTN</name>
<keyword evidence="4" id="KW-0720">Serine protease</keyword>
<dbReference type="GO" id="GO:0005615">
    <property type="term" value="C:extracellular space"/>
    <property type="evidence" value="ECO:0007669"/>
    <property type="project" value="TreeGrafter"/>
</dbReference>